<dbReference type="EMBL" id="BTRK01000005">
    <property type="protein sequence ID" value="GMR52360.1"/>
    <property type="molecule type" value="Genomic_DNA"/>
</dbReference>
<dbReference type="InterPro" id="IPR036915">
    <property type="entry name" value="Cyclin-like_sf"/>
</dbReference>
<keyword evidence="8" id="KW-1185">Reference proteome</keyword>
<dbReference type="GO" id="GO:0000278">
    <property type="term" value="P:mitotic cell cycle"/>
    <property type="evidence" value="ECO:0007669"/>
    <property type="project" value="UniProtKB-ARBA"/>
</dbReference>
<dbReference type="Gene3D" id="1.10.472.10">
    <property type="entry name" value="Cyclin-like"/>
    <property type="match status" value="2"/>
</dbReference>
<proteinExistence type="inferred from homology"/>
<dbReference type="InterPro" id="IPR048258">
    <property type="entry name" value="Cyclins_cyclin-box"/>
</dbReference>
<evidence type="ECO:0000256" key="5">
    <source>
        <dbReference type="SAM" id="MobiDB-lite"/>
    </source>
</evidence>
<evidence type="ECO:0000313" key="8">
    <source>
        <dbReference type="Proteomes" id="UP001328107"/>
    </source>
</evidence>
<name>A0AAN5CY07_9BILA</name>
<dbReference type="Pfam" id="PF00134">
    <property type="entry name" value="Cyclin_N"/>
    <property type="match status" value="1"/>
</dbReference>
<dbReference type="GO" id="GO:0051301">
    <property type="term" value="P:cell division"/>
    <property type="evidence" value="ECO:0007669"/>
    <property type="project" value="UniProtKB-KW"/>
</dbReference>
<dbReference type="SUPFAM" id="SSF47954">
    <property type="entry name" value="Cyclin-like"/>
    <property type="match status" value="2"/>
</dbReference>
<dbReference type="PANTHER" id="PTHR10177">
    <property type="entry name" value="CYCLINS"/>
    <property type="match status" value="1"/>
</dbReference>
<dbReference type="InterPro" id="IPR006671">
    <property type="entry name" value="Cyclin_N"/>
</dbReference>
<feature type="non-terminal residue" evidence="7">
    <location>
        <position position="1"/>
    </location>
</feature>
<keyword evidence="2 4" id="KW-0195">Cyclin</keyword>
<protein>
    <recommendedName>
        <fullName evidence="6">Cyclin-like domain-containing protein</fullName>
    </recommendedName>
</protein>
<feature type="non-terminal residue" evidence="7">
    <location>
        <position position="391"/>
    </location>
</feature>
<evidence type="ECO:0000256" key="3">
    <source>
        <dbReference type="ARBA" id="ARBA00023306"/>
    </source>
</evidence>
<keyword evidence="3" id="KW-0131">Cell cycle</keyword>
<keyword evidence="1" id="KW-0132">Cell division</keyword>
<evidence type="ECO:0000256" key="4">
    <source>
        <dbReference type="RuleBase" id="RU000383"/>
    </source>
</evidence>
<feature type="region of interest" description="Disordered" evidence="5">
    <location>
        <begin position="1"/>
        <end position="29"/>
    </location>
</feature>
<dbReference type="Proteomes" id="UP001328107">
    <property type="component" value="Unassembled WGS sequence"/>
</dbReference>
<evidence type="ECO:0000313" key="7">
    <source>
        <dbReference type="EMBL" id="GMR52360.1"/>
    </source>
</evidence>
<dbReference type="FunFam" id="1.10.472.10:FF:000001">
    <property type="entry name" value="G2/mitotic-specific cyclin"/>
    <property type="match status" value="1"/>
</dbReference>
<dbReference type="InterPro" id="IPR013763">
    <property type="entry name" value="Cyclin-like_dom"/>
</dbReference>
<organism evidence="7 8">
    <name type="scientific">Pristionchus mayeri</name>
    <dbReference type="NCBI Taxonomy" id="1317129"/>
    <lineage>
        <taxon>Eukaryota</taxon>
        <taxon>Metazoa</taxon>
        <taxon>Ecdysozoa</taxon>
        <taxon>Nematoda</taxon>
        <taxon>Chromadorea</taxon>
        <taxon>Rhabditida</taxon>
        <taxon>Rhabditina</taxon>
        <taxon>Diplogasteromorpha</taxon>
        <taxon>Diplogasteroidea</taxon>
        <taxon>Neodiplogasteridae</taxon>
        <taxon>Pristionchus</taxon>
    </lineage>
</organism>
<evidence type="ECO:0000256" key="2">
    <source>
        <dbReference type="ARBA" id="ARBA00023127"/>
    </source>
</evidence>
<reference evidence="8" key="1">
    <citation type="submission" date="2022-10" db="EMBL/GenBank/DDBJ databases">
        <title>Genome assembly of Pristionchus species.</title>
        <authorList>
            <person name="Yoshida K."/>
            <person name="Sommer R.J."/>
        </authorList>
    </citation>
    <scope>NUCLEOTIDE SEQUENCE [LARGE SCALE GENOMIC DNA]</scope>
    <source>
        <strain evidence="8">RS5460</strain>
    </source>
</reference>
<evidence type="ECO:0000259" key="6">
    <source>
        <dbReference type="SMART" id="SM00385"/>
    </source>
</evidence>
<dbReference type="PROSITE" id="PS00292">
    <property type="entry name" value="CYCLINS"/>
    <property type="match status" value="1"/>
</dbReference>
<evidence type="ECO:0000256" key="1">
    <source>
        <dbReference type="ARBA" id="ARBA00022618"/>
    </source>
</evidence>
<dbReference type="SMART" id="SM00385">
    <property type="entry name" value="CYCLIN"/>
    <property type="match status" value="1"/>
</dbReference>
<gene>
    <name evidence="7" type="ORF">PMAYCL1PPCAC_22555</name>
</gene>
<sequence>EEEDIEEEEEEMTVDDTHIITSDDEEEEQDNIIDEPADTFERMQRFCKLSVNLCQRLEVFALKEPSQLTARCHGVGQAHEVWSVLCHKDELHSICNEKYMESHGSEYRAPRLRAALVDWMQEVCCEKNLHRETFHLAIDYMDRVMAKGPAVGMTVPIRSYHLLGTTAIFIAAKYEEIYPPKVEEIVCFTDNACTEDQVRQLELIMLKVLEWELNVVTPLHWMHLFFELLTGTPRESPGLSSRLTLLPQSEEGFWSDYGPEELPATSDTSDREEFVYLANVVDAVILHSECRKFTNRTLAAAVMHSVLEADEAIEQVTGLSMREKNVKEAVDWVYPITLYVERHQEPRQSLPVLEGILPDAVHNIQQHRSMTSTVKDVDDVMEGVAELREQL</sequence>
<accession>A0AAN5CY07</accession>
<dbReference type="AlphaFoldDB" id="A0AAN5CY07"/>
<feature type="compositionally biased region" description="Acidic residues" evidence="5">
    <location>
        <begin position="1"/>
        <end position="14"/>
    </location>
</feature>
<comment type="caution">
    <text evidence="7">The sequence shown here is derived from an EMBL/GenBank/DDBJ whole genome shotgun (WGS) entry which is preliminary data.</text>
</comment>
<dbReference type="InterPro" id="IPR039361">
    <property type="entry name" value="Cyclin"/>
</dbReference>
<feature type="domain" description="Cyclin-like" evidence="6">
    <location>
        <begin position="118"/>
        <end position="207"/>
    </location>
</feature>
<comment type="similarity">
    <text evidence="4">Belongs to the cyclin family.</text>
</comment>